<evidence type="ECO:0000256" key="12">
    <source>
        <dbReference type="ARBA" id="ARBA00022989"/>
    </source>
</evidence>
<reference evidence="20 21" key="1">
    <citation type="submission" date="2020-02" db="EMBL/GenBank/DDBJ databases">
        <title>Comparative genome analysis reveals the metabolism and evolution of the thermophilic archaeal genus Metallosphaera.</title>
        <authorList>
            <person name="Jiang C."/>
        </authorList>
    </citation>
    <scope>NUCLEOTIDE SEQUENCE [LARGE SCALE GENOMIC DNA]</scope>
    <source>
        <strain evidence="20 21">Ric-A</strain>
    </source>
</reference>
<feature type="transmembrane region" description="Helical" evidence="19">
    <location>
        <begin position="32"/>
        <end position="57"/>
    </location>
</feature>
<organism evidence="20 21">
    <name type="scientific">Metallosphaera tengchongensis</name>
    <dbReference type="NCBI Taxonomy" id="1532350"/>
    <lineage>
        <taxon>Archaea</taxon>
        <taxon>Thermoproteota</taxon>
        <taxon>Thermoprotei</taxon>
        <taxon>Sulfolobales</taxon>
        <taxon>Sulfolobaceae</taxon>
        <taxon>Metallosphaera</taxon>
    </lineage>
</organism>
<dbReference type="Proteomes" id="UP000509301">
    <property type="component" value="Chromosome"/>
</dbReference>
<evidence type="ECO:0000256" key="14">
    <source>
        <dbReference type="ARBA" id="ARBA00025228"/>
    </source>
</evidence>
<evidence type="ECO:0000256" key="19">
    <source>
        <dbReference type="HAMAP-Rule" id="MF_00719"/>
    </source>
</evidence>
<comment type="similarity">
    <text evidence="4 19">Belongs to the CobS family.</text>
</comment>
<feature type="transmembrane region" description="Helical" evidence="19">
    <location>
        <begin position="104"/>
        <end position="123"/>
    </location>
</feature>
<evidence type="ECO:0000256" key="9">
    <source>
        <dbReference type="ARBA" id="ARBA00022679"/>
    </source>
</evidence>
<comment type="function">
    <text evidence="14 19">Joins adenosylcobinamide-GDP and alpha-ribazole to generate adenosylcobalamin (Ado-cobalamin). Also synthesizes adenosylcobalamin 5'-phosphate from adenosylcobinamide-GDP and alpha-ribazole 5'-phosphate.</text>
</comment>
<keyword evidence="7 19" id="KW-1003">Cell membrane</keyword>
<dbReference type="Pfam" id="PF02654">
    <property type="entry name" value="CobS"/>
    <property type="match status" value="1"/>
</dbReference>
<evidence type="ECO:0000256" key="6">
    <source>
        <dbReference type="ARBA" id="ARBA00015850"/>
    </source>
</evidence>
<comment type="catalytic activity">
    <reaction evidence="18 19">
        <text>alpha-ribazole 5'-phosphate + adenosylcob(III)inamide-GDP = adenosylcob(III)alamin 5'-phosphate + GMP + H(+)</text>
        <dbReference type="Rhea" id="RHEA:23560"/>
        <dbReference type="ChEBI" id="CHEBI:15378"/>
        <dbReference type="ChEBI" id="CHEBI:57918"/>
        <dbReference type="ChEBI" id="CHEBI:58115"/>
        <dbReference type="ChEBI" id="CHEBI:60487"/>
        <dbReference type="ChEBI" id="CHEBI:60493"/>
        <dbReference type="EC" id="2.7.8.26"/>
    </reaction>
</comment>
<proteinExistence type="inferred from homology"/>
<evidence type="ECO:0000256" key="10">
    <source>
        <dbReference type="ARBA" id="ARBA00022692"/>
    </source>
</evidence>
<evidence type="ECO:0000256" key="1">
    <source>
        <dbReference type="ARBA" id="ARBA00001946"/>
    </source>
</evidence>
<dbReference type="KEGG" id="mten:GWK48_06170"/>
<dbReference type="EMBL" id="CP049074">
    <property type="protein sequence ID" value="QKR00018.1"/>
    <property type="molecule type" value="Genomic_DNA"/>
</dbReference>
<evidence type="ECO:0000256" key="11">
    <source>
        <dbReference type="ARBA" id="ARBA00022842"/>
    </source>
</evidence>
<evidence type="ECO:0000256" key="18">
    <source>
        <dbReference type="ARBA" id="ARBA00049504"/>
    </source>
</evidence>
<evidence type="ECO:0000313" key="20">
    <source>
        <dbReference type="EMBL" id="QKR00018.1"/>
    </source>
</evidence>
<feature type="transmembrane region" description="Helical" evidence="19">
    <location>
        <begin position="177"/>
        <end position="204"/>
    </location>
</feature>
<comment type="cofactor">
    <cofactor evidence="1 19">
        <name>Mg(2+)</name>
        <dbReference type="ChEBI" id="CHEBI:18420"/>
    </cofactor>
</comment>
<dbReference type="GO" id="GO:0009236">
    <property type="term" value="P:cobalamin biosynthetic process"/>
    <property type="evidence" value="ECO:0007669"/>
    <property type="project" value="UniProtKB-UniRule"/>
</dbReference>
<comment type="catalytic activity">
    <reaction evidence="17 19">
        <text>alpha-ribazole + adenosylcob(III)inamide-GDP = adenosylcob(III)alamin + GMP + H(+)</text>
        <dbReference type="Rhea" id="RHEA:16049"/>
        <dbReference type="ChEBI" id="CHEBI:10329"/>
        <dbReference type="ChEBI" id="CHEBI:15378"/>
        <dbReference type="ChEBI" id="CHEBI:18408"/>
        <dbReference type="ChEBI" id="CHEBI:58115"/>
        <dbReference type="ChEBI" id="CHEBI:60487"/>
        <dbReference type="EC" id="2.7.8.26"/>
    </reaction>
</comment>
<evidence type="ECO:0000256" key="5">
    <source>
        <dbReference type="ARBA" id="ARBA00013200"/>
    </source>
</evidence>
<dbReference type="HAMAP" id="MF_00719">
    <property type="entry name" value="CobS"/>
    <property type="match status" value="1"/>
</dbReference>
<dbReference type="EC" id="2.7.8.26" evidence="5 19"/>
<dbReference type="PANTHER" id="PTHR34148:SF1">
    <property type="entry name" value="ADENOSYLCOBINAMIDE-GDP RIBAZOLETRANSFERASE"/>
    <property type="match status" value="1"/>
</dbReference>
<feature type="transmembrane region" description="Helical" evidence="19">
    <location>
        <begin position="210"/>
        <end position="232"/>
    </location>
</feature>
<evidence type="ECO:0000256" key="15">
    <source>
        <dbReference type="ARBA" id="ARBA00032605"/>
    </source>
</evidence>
<dbReference type="AlphaFoldDB" id="A0A6N0NXB7"/>
<evidence type="ECO:0000256" key="16">
    <source>
        <dbReference type="ARBA" id="ARBA00032853"/>
    </source>
</evidence>
<keyword evidence="8 19" id="KW-0169">Cobalamin biosynthesis</keyword>
<evidence type="ECO:0000256" key="3">
    <source>
        <dbReference type="ARBA" id="ARBA00004663"/>
    </source>
</evidence>
<evidence type="ECO:0000256" key="4">
    <source>
        <dbReference type="ARBA" id="ARBA00010561"/>
    </source>
</evidence>
<dbReference type="GO" id="GO:0008818">
    <property type="term" value="F:cobalamin 5'-phosphate synthase activity"/>
    <property type="evidence" value="ECO:0007669"/>
    <property type="project" value="UniProtKB-UniRule"/>
</dbReference>
<protein>
    <recommendedName>
        <fullName evidence="6 19">Adenosylcobinamide-GDP ribazoletransferase</fullName>
        <ecNumber evidence="5 19">2.7.8.26</ecNumber>
    </recommendedName>
    <alternativeName>
        <fullName evidence="16 19">Cobalamin synthase</fullName>
    </alternativeName>
    <alternativeName>
        <fullName evidence="15 19">Cobalamin-5'-phosphate synthase</fullName>
    </alternativeName>
</protein>
<accession>A0A6N0NXB7</accession>
<sequence>MRILKGIIAQLSFFSIVPSGQTDFQLVIDYSYLSPIVVGAVMGALDYIVVFLTHFVLENFSYLLLIPFVEIMRGFNHLDGLLDFGDALMIRGSPKDRLRALKDVSVGAGGFGLAIVYLTIFYISTRLLTGYSLTLLYYLVSAEVVSRAIGLSVLSTLKPMDGSQLGKMFHEKLRNKLPVILLQVVPFISLSVAVLFIVLALIFSSLGKKILGGSSGDLIGATISLSFPLLLIGDVKCYPFCLPHFF</sequence>
<evidence type="ECO:0000313" key="21">
    <source>
        <dbReference type="Proteomes" id="UP000509301"/>
    </source>
</evidence>
<dbReference type="InterPro" id="IPR003805">
    <property type="entry name" value="CobS"/>
</dbReference>
<evidence type="ECO:0000256" key="2">
    <source>
        <dbReference type="ARBA" id="ARBA00004651"/>
    </source>
</evidence>
<dbReference type="GO" id="GO:0051073">
    <property type="term" value="F:adenosylcobinamide-GDP ribazoletransferase activity"/>
    <property type="evidence" value="ECO:0007669"/>
    <property type="project" value="UniProtKB-UniRule"/>
</dbReference>
<evidence type="ECO:0000256" key="13">
    <source>
        <dbReference type="ARBA" id="ARBA00023136"/>
    </source>
</evidence>
<evidence type="ECO:0000256" key="7">
    <source>
        <dbReference type="ARBA" id="ARBA00022475"/>
    </source>
</evidence>
<gene>
    <name evidence="19" type="primary">cobS</name>
    <name evidence="20" type="ORF">GWK48_06170</name>
</gene>
<keyword evidence="10 19" id="KW-0812">Transmembrane</keyword>
<dbReference type="UniPathway" id="UPA00148">
    <property type="reaction ID" value="UER00238"/>
</dbReference>
<name>A0A6N0NXB7_9CREN</name>
<keyword evidence="13 19" id="KW-0472">Membrane</keyword>
<comment type="subcellular location">
    <subcellularLocation>
        <location evidence="2 19">Cell membrane</location>
        <topology evidence="2 19">Multi-pass membrane protein</topology>
    </subcellularLocation>
</comment>
<dbReference type="RefSeq" id="WP_174630582.1">
    <property type="nucleotide sequence ID" value="NZ_CP049074.1"/>
</dbReference>
<dbReference type="GeneID" id="55641518"/>
<feature type="transmembrane region" description="Helical" evidence="19">
    <location>
        <begin position="135"/>
        <end position="157"/>
    </location>
</feature>
<evidence type="ECO:0000256" key="17">
    <source>
        <dbReference type="ARBA" id="ARBA00048623"/>
    </source>
</evidence>
<keyword evidence="12 19" id="KW-1133">Transmembrane helix</keyword>
<evidence type="ECO:0000256" key="8">
    <source>
        <dbReference type="ARBA" id="ARBA00022573"/>
    </source>
</evidence>
<dbReference type="PANTHER" id="PTHR34148">
    <property type="entry name" value="ADENOSYLCOBINAMIDE-GDP RIBAZOLETRANSFERASE"/>
    <property type="match status" value="1"/>
</dbReference>
<dbReference type="GO" id="GO:0005886">
    <property type="term" value="C:plasma membrane"/>
    <property type="evidence" value="ECO:0007669"/>
    <property type="project" value="UniProtKB-SubCell"/>
</dbReference>
<keyword evidence="9 19" id="KW-0808">Transferase</keyword>
<dbReference type="OrthoDB" id="11748at2157"/>
<keyword evidence="11 19" id="KW-0460">Magnesium</keyword>
<keyword evidence="21" id="KW-1185">Reference proteome</keyword>
<comment type="pathway">
    <text evidence="3 19">Cofactor biosynthesis; adenosylcobalamin biosynthesis; adenosylcobalamin from cob(II)yrinate a,c-diamide: step 7/7.</text>
</comment>